<proteinExistence type="predicted"/>
<evidence type="ECO:0000313" key="2">
    <source>
        <dbReference type="EMBL" id="KAG5378372.1"/>
    </source>
</evidence>
<evidence type="ECO:0000256" key="1">
    <source>
        <dbReference type="SAM" id="Phobius"/>
    </source>
</evidence>
<keyword evidence="1" id="KW-0472">Membrane</keyword>
<name>A0ABQ7KWL4_BRACM</name>
<keyword evidence="1" id="KW-0812">Transmembrane</keyword>
<organism evidence="2 3">
    <name type="scientific">Brassica rapa subsp. trilocularis</name>
    <dbReference type="NCBI Taxonomy" id="1813537"/>
    <lineage>
        <taxon>Eukaryota</taxon>
        <taxon>Viridiplantae</taxon>
        <taxon>Streptophyta</taxon>
        <taxon>Embryophyta</taxon>
        <taxon>Tracheophyta</taxon>
        <taxon>Spermatophyta</taxon>
        <taxon>Magnoliopsida</taxon>
        <taxon>eudicotyledons</taxon>
        <taxon>Gunneridae</taxon>
        <taxon>Pentapetalae</taxon>
        <taxon>rosids</taxon>
        <taxon>malvids</taxon>
        <taxon>Brassicales</taxon>
        <taxon>Brassicaceae</taxon>
        <taxon>Brassiceae</taxon>
        <taxon>Brassica</taxon>
    </lineage>
</organism>
<protein>
    <recommendedName>
        <fullName evidence="4">Transmembrane protein</fullName>
    </recommendedName>
</protein>
<keyword evidence="3" id="KW-1185">Reference proteome</keyword>
<evidence type="ECO:0008006" key="4">
    <source>
        <dbReference type="Google" id="ProtNLM"/>
    </source>
</evidence>
<dbReference type="Proteomes" id="UP000823674">
    <property type="component" value="Chromosome A07"/>
</dbReference>
<dbReference type="EMBL" id="JADBGQ010000009">
    <property type="protein sequence ID" value="KAG5378372.1"/>
    <property type="molecule type" value="Genomic_DNA"/>
</dbReference>
<accession>A0ABQ7KWL4</accession>
<evidence type="ECO:0000313" key="3">
    <source>
        <dbReference type="Proteomes" id="UP000823674"/>
    </source>
</evidence>
<sequence>MRTAGSAEKEESWRRWRRVVCGVRSRPIQAAAPYRRYLPASVVSFSLLCSLFFFSFSPKTSLSVVSGDESRSTWRLFGGRFRRIQFGGGRHLLCSSCGVLGFRGVFRFW</sequence>
<keyword evidence="1" id="KW-1133">Transmembrane helix</keyword>
<comment type="caution">
    <text evidence="2">The sequence shown here is derived from an EMBL/GenBank/DDBJ whole genome shotgun (WGS) entry which is preliminary data.</text>
</comment>
<reference evidence="2 3" key="1">
    <citation type="submission" date="2021-03" db="EMBL/GenBank/DDBJ databases">
        <authorList>
            <person name="King G.J."/>
            <person name="Bancroft I."/>
            <person name="Baten A."/>
            <person name="Bloomfield J."/>
            <person name="Borpatragohain P."/>
            <person name="He Z."/>
            <person name="Irish N."/>
            <person name="Irwin J."/>
            <person name="Liu K."/>
            <person name="Mauleon R.P."/>
            <person name="Moore J."/>
            <person name="Morris R."/>
            <person name="Ostergaard L."/>
            <person name="Wang B."/>
            <person name="Wells R."/>
        </authorList>
    </citation>
    <scope>NUCLEOTIDE SEQUENCE [LARGE SCALE GENOMIC DNA]</scope>
    <source>
        <strain evidence="2">R-o-18</strain>
        <tissue evidence="2">Leaf</tissue>
    </source>
</reference>
<gene>
    <name evidence="2" type="primary">A07g503310.1_BraROA</name>
    <name evidence="2" type="ORF">IGI04_026214</name>
</gene>
<feature type="transmembrane region" description="Helical" evidence="1">
    <location>
        <begin position="37"/>
        <end position="56"/>
    </location>
</feature>